<gene>
    <name evidence="2" type="ORF">ACFW6T_09975</name>
</gene>
<reference evidence="2 3" key="1">
    <citation type="submission" date="2024-09" db="EMBL/GenBank/DDBJ databases">
        <title>The Natural Products Discovery Center: Release of the First 8490 Sequenced Strains for Exploring Actinobacteria Biosynthetic Diversity.</title>
        <authorList>
            <person name="Kalkreuter E."/>
            <person name="Kautsar S.A."/>
            <person name="Yang D."/>
            <person name="Bader C.D."/>
            <person name="Teijaro C.N."/>
            <person name="Fluegel L."/>
            <person name="Davis C.M."/>
            <person name="Simpson J.R."/>
            <person name="Lauterbach L."/>
            <person name="Steele A.D."/>
            <person name="Gui C."/>
            <person name="Meng S."/>
            <person name="Li G."/>
            <person name="Viehrig K."/>
            <person name="Ye F."/>
            <person name="Su P."/>
            <person name="Kiefer A.F."/>
            <person name="Nichols A."/>
            <person name="Cepeda A.J."/>
            <person name="Yan W."/>
            <person name="Fan B."/>
            <person name="Jiang Y."/>
            <person name="Adhikari A."/>
            <person name="Zheng C.-J."/>
            <person name="Schuster L."/>
            <person name="Cowan T.M."/>
            <person name="Smanski M.J."/>
            <person name="Chevrette M.G."/>
            <person name="De Carvalho L.P.S."/>
            <person name="Shen B."/>
        </authorList>
    </citation>
    <scope>NUCLEOTIDE SEQUENCE [LARGE SCALE GENOMIC DNA]</scope>
    <source>
        <strain evidence="2 3">NPDC058753</strain>
    </source>
</reference>
<evidence type="ECO:0000256" key="1">
    <source>
        <dbReference type="SAM" id="MobiDB-lite"/>
    </source>
</evidence>
<evidence type="ECO:0000313" key="3">
    <source>
        <dbReference type="Proteomes" id="UP001599542"/>
    </source>
</evidence>
<dbReference type="RefSeq" id="WP_380322784.1">
    <property type="nucleotide sequence ID" value="NZ_JBHYPW010000018.1"/>
</dbReference>
<comment type="caution">
    <text evidence="2">The sequence shown here is derived from an EMBL/GenBank/DDBJ whole genome shotgun (WGS) entry which is preliminary data.</text>
</comment>
<accession>A0ABW6GHT7</accession>
<dbReference type="EMBL" id="JBHYPX010000015">
    <property type="protein sequence ID" value="MFE1352304.1"/>
    <property type="molecule type" value="Genomic_DNA"/>
</dbReference>
<feature type="region of interest" description="Disordered" evidence="1">
    <location>
        <begin position="1"/>
        <end position="29"/>
    </location>
</feature>
<evidence type="ECO:0000313" key="2">
    <source>
        <dbReference type="EMBL" id="MFE1352304.1"/>
    </source>
</evidence>
<sequence>MADETTTAAVPEAEQTPAPVEHTADAADPNAIENALQVLAEQPAPESVPALAGDKPGEDLEPLGAIVNCP</sequence>
<proteinExistence type="predicted"/>
<keyword evidence="3" id="KW-1185">Reference proteome</keyword>
<dbReference type="Proteomes" id="UP001599542">
    <property type="component" value="Unassembled WGS sequence"/>
</dbReference>
<name>A0ABW6GHT7_9ACTN</name>
<organism evidence="2 3">
    <name type="scientific">Kitasatospora phosalacinea</name>
    <dbReference type="NCBI Taxonomy" id="2065"/>
    <lineage>
        <taxon>Bacteria</taxon>
        <taxon>Bacillati</taxon>
        <taxon>Actinomycetota</taxon>
        <taxon>Actinomycetes</taxon>
        <taxon>Kitasatosporales</taxon>
        <taxon>Streptomycetaceae</taxon>
        <taxon>Kitasatospora</taxon>
    </lineage>
</organism>
<protein>
    <submittedName>
        <fullName evidence="2">Uncharacterized protein</fullName>
    </submittedName>
</protein>